<dbReference type="eggNOG" id="COG0612">
    <property type="taxonomic scope" value="Bacteria"/>
</dbReference>
<feature type="region of interest" description="Disordered" evidence="1">
    <location>
        <begin position="259"/>
        <end position="321"/>
    </location>
</feature>
<dbReference type="InterPro" id="IPR050361">
    <property type="entry name" value="MPP/UQCRC_Complex"/>
</dbReference>
<sequence length="514" mass="53785">MSQTDRSQTSAAGAAQATAADRSQAPAVEQPRAWAYPQSAQLDLTGAGGVRVFDLPGQKVVSVEVAVPMPWAAEPREIEGVGVIVAATLEEGTGSKDADQVARAFERLGVDFSVISSEFGLLVGLEATPDRLAQGLRLLAEVLAEPSFPEAAVAREVRGRLFDIAQELNSPASRAAREFAALLHGADAREGRPGAGSAETVQAVTVDAVRAHHRAWVRPARAEVVVAGDLAGQGAQEVAAMVQRELVDPWSEQVAQWPEEAAEAAADAAEVPGRETGAAGAAPASDAAGEGDGAGRGDGAPIETAGEEAQPPLEVLTVDRPGAAQTEVRLGWLGPTRHAEGGFAPYAPLAVHVGASPASLLDAVLREEKGWTYGMRAGFRPRSRVGEFTVSGSFTTEATAEAVHEMVRLLRTVRDGIEERAATEARDYALLTAPMRYATAQVVAHEAAVLALDGLTPEYTTRTLAELAELDAAAMVDAWRRWSGGRWVMVLVGDTSVWGDGLAGLSDHQTLVEA</sequence>
<dbReference type="RefSeq" id="WP_015779843.1">
    <property type="nucleotide sequence ID" value="NC_013169.1"/>
</dbReference>
<feature type="region of interest" description="Disordered" evidence="1">
    <location>
        <begin position="1"/>
        <end position="31"/>
    </location>
</feature>
<protein>
    <submittedName>
        <fullName evidence="4">Predicted Zn-dependent peptidase</fullName>
    </submittedName>
</protein>
<dbReference type="KEGG" id="kse:Ksed_19020"/>
<dbReference type="AlphaFoldDB" id="C7NJX1"/>
<keyword evidence="5" id="KW-1185">Reference proteome</keyword>
<evidence type="ECO:0000259" key="3">
    <source>
        <dbReference type="Pfam" id="PF05193"/>
    </source>
</evidence>
<dbReference type="InterPro" id="IPR011765">
    <property type="entry name" value="Pept_M16_N"/>
</dbReference>
<name>C7NJX1_KYTSD</name>
<evidence type="ECO:0000313" key="4">
    <source>
        <dbReference type="EMBL" id="ACV06903.1"/>
    </source>
</evidence>
<feature type="domain" description="Peptidase M16 C-terminal" evidence="3">
    <location>
        <begin position="204"/>
        <end position="424"/>
    </location>
</feature>
<dbReference type="HOGENOM" id="CLU_009902_6_1_11"/>
<gene>
    <name evidence="4" type="ordered locus">Ksed_19020</name>
</gene>
<proteinExistence type="predicted"/>
<evidence type="ECO:0000259" key="2">
    <source>
        <dbReference type="Pfam" id="PF00675"/>
    </source>
</evidence>
<dbReference type="STRING" id="478801.Ksed_19020"/>
<dbReference type="Pfam" id="PF00675">
    <property type="entry name" value="Peptidase_M16"/>
    <property type="match status" value="1"/>
</dbReference>
<dbReference type="InterPro" id="IPR011249">
    <property type="entry name" value="Metalloenz_LuxS/M16"/>
</dbReference>
<dbReference type="Proteomes" id="UP000006666">
    <property type="component" value="Chromosome"/>
</dbReference>
<evidence type="ECO:0000256" key="1">
    <source>
        <dbReference type="SAM" id="MobiDB-lite"/>
    </source>
</evidence>
<feature type="compositionally biased region" description="Low complexity" evidence="1">
    <location>
        <begin position="263"/>
        <end position="288"/>
    </location>
</feature>
<dbReference type="GO" id="GO:0046872">
    <property type="term" value="F:metal ion binding"/>
    <property type="evidence" value="ECO:0007669"/>
    <property type="project" value="InterPro"/>
</dbReference>
<organism evidence="4 5">
    <name type="scientific">Kytococcus sedentarius (strain ATCC 14392 / DSM 20547 / JCM 11482 / CCUG 33030 / NBRC 15357 / NCTC 11040 / CCM 314 / 541)</name>
    <name type="common">Micrococcus sedentarius</name>
    <dbReference type="NCBI Taxonomy" id="478801"/>
    <lineage>
        <taxon>Bacteria</taxon>
        <taxon>Bacillati</taxon>
        <taxon>Actinomycetota</taxon>
        <taxon>Actinomycetes</taxon>
        <taxon>Micrococcales</taxon>
        <taxon>Kytococcaceae</taxon>
        <taxon>Kytococcus</taxon>
    </lineage>
</organism>
<dbReference type="InterPro" id="IPR007863">
    <property type="entry name" value="Peptidase_M16_C"/>
</dbReference>
<dbReference type="Pfam" id="PF05193">
    <property type="entry name" value="Peptidase_M16_C"/>
    <property type="match status" value="1"/>
</dbReference>
<dbReference type="PANTHER" id="PTHR11851:SF224">
    <property type="entry name" value="PROCESSING PROTEASE"/>
    <property type="match status" value="1"/>
</dbReference>
<reference evidence="4 5" key="1">
    <citation type="journal article" date="2009" name="Stand. Genomic Sci.">
        <title>Complete genome sequence of Kytococcus sedentarius type strain (541).</title>
        <authorList>
            <person name="Sims D."/>
            <person name="Brettin T."/>
            <person name="Detter J.C."/>
            <person name="Han C."/>
            <person name="Lapidus A."/>
            <person name="Copeland A."/>
            <person name="Glavina Del Rio T."/>
            <person name="Nolan M."/>
            <person name="Chen F."/>
            <person name="Lucas S."/>
            <person name="Tice H."/>
            <person name="Cheng J.F."/>
            <person name="Bruce D."/>
            <person name="Goodwin L."/>
            <person name="Pitluck S."/>
            <person name="Ovchinnikova G."/>
            <person name="Pati A."/>
            <person name="Ivanova N."/>
            <person name="Mavrommatis K."/>
            <person name="Chen A."/>
            <person name="Palaniappan K."/>
            <person name="D'haeseleer P."/>
            <person name="Chain P."/>
            <person name="Bristow J."/>
            <person name="Eisen J.A."/>
            <person name="Markowitz V."/>
            <person name="Hugenholtz P."/>
            <person name="Schneider S."/>
            <person name="Goker M."/>
            <person name="Pukall R."/>
            <person name="Kyrpides N.C."/>
            <person name="Klenk H.P."/>
        </authorList>
    </citation>
    <scope>NUCLEOTIDE SEQUENCE [LARGE SCALE GENOMIC DNA]</scope>
    <source>
        <strain evidence="5">ATCC 14392 / DSM 20547 / JCM 11482 / CCUG 33030 / NBRC 15357 / NCTC 11040 / CCM 314 / 541</strain>
    </source>
</reference>
<accession>C7NJX1</accession>
<dbReference type="EMBL" id="CP001686">
    <property type="protein sequence ID" value="ACV06903.1"/>
    <property type="molecule type" value="Genomic_DNA"/>
</dbReference>
<dbReference type="SUPFAM" id="SSF63411">
    <property type="entry name" value="LuxS/MPP-like metallohydrolase"/>
    <property type="match status" value="2"/>
</dbReference>
<evidence type="ECO:0000313" key="5">
    <source>
        <dbReference type="Proteomes" id="UP000006666"/>
    </source>
</evidence>
<feature type="domain" description="Peptidase M16 N-terminal" evidence="2">
    <location>
        <begin position="56"/>
        <end position="159"/>
    </location>
</feature>
<dbReference type="Gene3D" id="3.30.830.10">
    <property type="entry name" value="Metalloenzyme, LuxS/M16 peptidase-like"/>
    <property type="match status" value="2"/>
</dbReference>
<dbReference type="PANTHER" id="PTHR11851">
    <property type="entry name" value="METALLOPROTEASE"/>
    <property type="match status" value="1"/>
</dbReference>
<feature type="compositionally biased region" description="Low complexity" evidence="1">
    <location>
        <begin position="7"/>
        <end position="27"/>
    </location>
</feature>